<dbReference type="SUPFAM" id="SSF53807">
    <property type="entry name" value="Helical backbone' metal receptor"/>
    <property type="match status" value="1"/>
</dbReference>
<dbReference type="PRINTS" id="PR00690">
    <property type="entry name" value="ADHESNFAMILY"/>
</dbReference>
<evidence type="ECO:0000256" key="6">
    <source>
        <dbReference type="ARBA" id="ARBA00022723"/>
    </source>
</evidence>
<evidence type="ECO:0000256" key="8">
    <source>
        <dbReference type="ARBA" id="ARBA00022989"/>
    </source>
</evidence>
<dbReference type="PANTHER" id="PTHR42953">
    <property type="entry name" value="HIGH-AFFINITY ZINC UPTAKE SYSTEM PROTEIN ZNUA-RELATED"/>
    <property type="match status" value="1"/>
</dbReference>
<gene>
    <name evidence="13" type="ORF">DSM112329_04014</name>
</gene>
<feature type="transmembrane region" description="Helical" evidence="12">
    <location>
        <begin position="17"/>
        <end position="39"/>
    </location>
</feature>
<keyword evidence="4 10" id="KW-0813">Transport</keyword>
<keyword evidence="7" id="KW-0732">Signal</keyword>
<evidence type="ECO:0000256" key="5">
    <source>
        <dbReference type="ARBA" id="ARBA00022692"/>
    </source>
</evidence>
<dbReference type="GO" id="GO:0043190">
    <property type="term" value="C:ATP-binding cassette (ABC) transporter complex"/>
    <property type="evidence" value="ECO:0007669"/>
    <property type="project" value="InterPro"/>
</dbReference>
<dbReference type="InterPro" id="IPR006129">
    <property type="entry name" value="AdhesinB"/>
</dbReference>
<dbReference type="Pfam" id="PF00950">
    <property type="entry name" value="ABC-3"/>
    <property type="match status" value="1"/>
</dbReference>
<evidence type="ECO:0000256" key="1">
    <source>
        <dbReference type="ARBA" id="ARBA00004141"/>
    </source>
</evidence>
<proteinExistence type="inferred from homology"/>
<dbReference type="Gene3D" id="3.40.50.1980">
    <property type="entry name" value="Nitrogenase molybdenum iron protein domain"/>
    <property type="match status" value="2"/>
</dbReference>
<keyword evidence="8 12" id="KW-1133">Transmembrane helix</keyword>
<dbReference type="GO" id="GO:0007155">
    <property type="term" value="P:cell adhesion"/>
    <property type="evidence" value="ECO:0007669"/>
    <property type="project" value="InterPro"/>
</dbReference>
<dbReference type="SUPFAM" id="SSF81345">
    <property type="entry name" value="ABC transporter involved in vitamin B12 uptake, BtuC"/>
    <property type="match status" value="1"/>
</dbReference>
<dbReference type="EMBL" id="CP114014">
    <property type="protein sequence ID" value="XAY07135.1"/>
    <property type="molecule type" value="Genomic_DNA"/>
</dbReference>
<comment type="similarity">
    <text evidence="3 11">Belongs to the ABC-3 integral membrane protein family.</text>
</comment>
<dbReference type="AlphaFoldDB" id="A0AAU7AZH7"/>
<dbReference type="PANTHER" id="PTHR42953:SF1">
    <property type="entry name" value="METAL-BINDING PROTEIN HI_0362-RELATED"/>
    <property type="match status" value="1"/>
</dbReference>
<dbReference type="PRINTS" id="PR00691">
    <property type="entry name" value="ADHESINB"/>
</dbReference>
<dbReference type="InterPro" id="IPR050492">
    <property type="entry name" value="Bact_metal-bind_prot9"/>
</dbReference>
<feature type="transmembrane region" description="Helical" evidence="12">
    <location>
        <begin position="246"/>
        <end position="268"/>
    </location>
</feature>
<dbReference type="GO" id="GO:0055085">
    <property type="term" value="P:transmembrane transport"/>
    <property type="evidence" value="ECO:0007669"/>
    <property type="project" value="InterPro"/>
</dbReference>
<dbReference type="GO" id="GO:0030001">
    <property type="term" value="P:metal ion transport"/>
    <property type="evidence" value="ECO:0007669"/>
    <property type="project" value="InterPro"/>
</dbReference>
<evidence type="ECO:0000256" key="2">
    <source>
        <dbReference type="ARBA" id="ARBA00004196"/>
    </source>
</evidence>
<dbReference type="RefSeq" id="WP_354698341.1">
    <property type="nucleotide sequence ID" value="NZ_CP114014.1"/>
</dbReference>
<organism evidence="13">
    <name type="scientific">Paraconexibacter sp. AEG42_29</name>
    <dbReference type="NCBI Taxonomy" id="2997339"/>
    <lineage>
        <taxon>Bacteria</taxon>
        <taxon>Bacillati</taxon>
        <taxon>Actinomycetota</taxon>
        <taxon>Thermoleophilia</taxon>
        <taxon>Solirubrobacterales</taxon>
        <taxon>Paraconexibacteraceae</taxon>
        <taxon>Paraconexibacter</taxon>
    </lineage>
</organism>
<dbReference type="InterPro" id="IPR006127">
    <property type="entry name" value="ZnuA-like"/>
</dbReference>
<evidence type="ECO:0000256" key="9">
    <source>
        <dbReference type="ARBA" id="ARBA00023136"/>
    </source>
</evidence>
<evidence type="ECO:0000256" key="3">
    <source>
        <dbReference type="ARBA" id="ARBA00008034"/>
    </source>
</evidence>
<keyword evidence="5 11" id="KW-0812">Transmembrane</keyword>
<evidence type="ECO:0000256" key="11">
    <source>
        <dbReference type="RuleBase" id="RU003943"/>
    </source>
</evidence>
<evidence type="ECO:0000256" key="10">
    <source>
        <dbReference type="RuleBase" id="RU003512"/>
    </source>
</evidence>
<keyword evidence="9 12" id="KW-0472">Membrane</keyword>
<evidence type="ECO:0000313" key="13">
    <source>
        <dbReference type="EMBL" id="XAY07135.1"/>
    </source>
</evidence>
<dbReference type="Gene3D" id="1.10.3470.10">
    <property type="entry name" value="ABC transporter involved in vitamin B12 uptake, BtuC"/>
    <property type="match status" value="1"/>
</dbReference>
<comment type="similarity">
    <text evidence="10">Belongs to the bacterial solute-binding protein 9 family.</text>
</comment>
<feature type="transmembrane region" description="Helical" evidence="12">
    <location>
        <begin position="51"/>
        <end position="80"/>
    </location>
</feature>
<feature type="transmembrane region" description="Helical" evidence="12">
    <location>
        <begin position="134"/>
        <end position="157"/>
    </location>
</feature>
<dbReference type="InterPro" id="IPR037294">
    <property type="entry name" value="ABC_BtuC-like"/>
</dbReference>
<protein>
    <submittedName>
        <fullName evidence="13">Uncharacterized protein</fullName>
    </submittedName>
</protein>
<accession>A0AAU7AZH7</accession>
<evidence type="ECO:0000256" key="7">
    <source>
        <dbReference type="ARBA" id="ARBA00022729"/>
    </source>
</evidence>
<feature type="transmembrane region" description="Helical" evidence="12">
    <location>
        <begin position="217"/>
        <end position="240"/>
    </location>
</feature>
<reference evidence="13" key="1">
    <citation type="submission" date="2022-12" db="EMBL/GenBank/DDBJ databases">
        <title>Paraconexibacter alkalitolerans sp. nov. and Baekduia alba sp. nov., isolated from soil and emended description of the genera Paraconexibacter (Chun et al., 2020) and Baekduia (An et al., 2020).</title>
        <authorList>
            <person name="Vieira S."/>
            <person name="Huber K.J."/>
            <person name="Geppert A."/>
            <person name="Wolf J."/>
            <person name="Neumann-Schaal M."/>
            <person name="Muesken M."/>
            <person name="Overmann J."/>
        </authorList>
    </citation>
    <scope>NUCLEOTIDE SEQUENCE</scope>
    <source>
        <strain evidence="13">AEG42_29</strain>
    </source>
</reference>
<dbReference type="GO" id="GO:0046872">
    <property type="term" value="F:metal ion binding"/>
    <property type="evidence" value="ECO:0007669"/>
    <property type="project" value="UniProtKB-KW"/>
</dbReference>
<feature type="transmembrane region" description="Helical" evidence="12">
    <location>
        <begin position="92"/>
        <end position="113"/>
    </location>
</feature>
<feature type="transmembrane region" description="Helical" evidence="12">
    <location>
        <begin position="177"/>
        <end position="205"/>
    </location>
</feature>
<sequence length="588" mass="60217">MFDVFQLPFVQRGLVEILVLSLGAGVIGTWIVLRGLAFYSHAVGTAAFPGLVLADGIGFSATLGAAGTGLLVALGVGALARREGAADRYDSLTALVLVGALASGVILASDVFRSGANVETLLFGSLLLVDGGDIAFAAVASGLSLVGAYLLHTRWLITGFDARTAPALGARSGLPDAILLGLVALLAVAALATLGALLATAVLVVPAATTRLLCTRLPTWQLATVLLVAVEGVVGLWISVEANAPPGAAIAVLSAGVFTVVAIGRALVRRGRRSRRGPVLAALAVVGLVAAGCGDTAESGGSGIKVVATTTQLGDIVRAVGGEDVRVVQILKPNTDPHDYEPRPRDVQETAGAKVVFVSGDNLDSWMADVVEQSGGSPTVVDLGALVPERVPGERDGDEASEYDPHWWHDPRNVVAAVGQIRAALVKAEPERAAAIEAGATRYLARVRALDAGIQACVDAVPAAQRKLVTDHDAFGYFARRYGITVVGAVIPSQSTQAQPSAGEISDLAQLIRRERVKAVFPESSLNDKLAQAIARQTGATAGRELYGDTLGEAGSAGATYLGMERANADAMVRGFTGGASGCAIQGL</sequence>
<dbReference type="InterPro" id="IPR001626">
    <property type="entry name" value="ABC_TroCD"/>
</dbReference>
<evidence type="ECO:0000256" key="12">
    <source>
        <dbReference type="SAM" id="Phobius"/>
    </source>
</evidence>
<name>A0AAU7AZH7_9ACTN</name>
<dbReference type="Pfam" id="PF01297">
    <property type="entry name" value="ZnuA"/>
    <property type="match status" value="1"/>
</dbReference>
<keyword evidence="6" id="KW-0479">Metal-binding</keyword>
<dbReference type="GO" id="GO:0030313">
    <property type="term" value="C:cell envelope"/>
    <property type="evidence" value="ECO:0007669"/>
    <property type="project" value="UniProtKB-SubCell"/>
</dbReference>
<comment type="subcellular location">
    <subcellularLocation>
        <location evidence="2">Cell envelope</location>
    </subcellularLocation>
    <subcellularLocation>
        <location evidence="11">Cell membrane</location>
        <topology evidence="11">Multi-pass membrane protein</topology>
    </subcellularLocation>
    <subcellularLocation>
        <location evidence="1">Membrane</location>
        <topology evidence="1">Multi-pass membrane protein</topology>
    </subcellularLocation>
</comment>
<dbReference type="InterPro" id="IPR006128">
    <property type="entry name" value="Lipoprotein_PsaA-like"/>
</dbReference>
<evidence type="ECO:0000256" key="4">
    <source>
        <dbReference type="ARBA" id="ARBA00022448"/>
    </source>
</evidence>
<dbReference type="KEGG" id="parq:DSM112329_04014"/>